<evidence type="ECO:0000256" key="1">
    <source>
        <dbReference type="SAM" id="MobiDB-lite"/>
    </source>
</evidence>
<feature type="compositionally biased region" description="Low complexity" evidence="1">
    <location>
        <begin position="44"/>
        <end position="59"/>
    </location>
</feature>
<dbReference type="EMBL" id="CSBK01001003">
    <property type="protein sequence ID" value="COY20230.1"/>
    <property type="molecule type" value="Genomic_DNA"/>
</dbReference>
<gene>
    <name evidence="2" type="ORF">ERS007739_02251</name>
</gene>
<comment type="caution">
    <text evidence="2">The sequence shown here is derived from an EMBL/GenBank/DDBJ whole genome shotgun (WGS) entry which is preliminary data.</text>
</comment>
<organism evidence="2 3">
    <name type="scientific">Mycobacterium tuberculosis</name>
    <dbReference type="NCBI Taxonomy" id="1773"/>
    <lineage>
        <taxon>Bacteria</taxon>
        <taxon>Bacillati</taxon>
        <taxon>Actinomycetota</taxon>
        <taxon>Actinomycetes</taxon>
        <taxon>Mycobacteriales</taxon>
        <taxon>Mycobacteriaceae</taxon>
        <taxon>Mycobacterium</taxon>
        <taxon>Mycobacterium tuberculosis complex</taxon>
    </lineage>
</organism>
<protein>
    <submittedName>
        <fullName evidence="2">Uncharacterized protein</fullName>
    </submittedName>
</protein>
<feature type="region of interest" description="Disordered" evidence="1">
    <location>
        <begin position="44"/>
        <end position="67"/>
    </location>
</feature>
<name>A0A916LBR7_MYCTX</name>
<reference evidence="3" key="1">
    <citation type="submission" date="2015-03" db="EMBL/GenBank/DDBJ databases">
        <authorList>
            <consortium name="Pathogen Informatics"/>
        </authorList>
    </citation>
    <scope>NUCLEOTIDE SEQUENCE [LARGE SCALE GENOMIC DNA]</scope>
    <source>
        <strain evidence="3">N09902308</strain>
    </source>
</reference>
<dbReference type="Proteomes" id="UP000039021">
    <property type="component" value="Unassembled WGS sequence"/>
</dbReference>
<accession>A0A916LBR7</accession>
<evidence type="ECO:0000313" key="3">
    <source>
        <dbReference type="Proteomes" id="UP000039021"/>
    </source>
</evidence>
<sequence length="67" mass="6998">MTSSSSALPLRASANTVAPRLATAIADALPMPLDAPVMMTWRPSSGSLRRARSGSRCSAQYRHSPGA</sequence>
<proteinExistence type="predicted"/>
<dbReference type="AlphaFoldDB" id="A0A916LBR7"/>
<evidence type="ECO:0000313" key="2">
    <source>
        <dbReference type="EMBL" id="COY20230.1"/>
    </source>
</evidence>